<comment type="caution">
    <text evidence="2">The sequence shown here is derived from an EMBL/GenBank/DDBJ whole genome shotgun (WGS) entry which is preliminary data.</text>
</comment>
<proteinExistence type="predicted"/>
<dbReference type="AlphaFoldDB" id="A0AAJ0E7J1"/>
<dbReference type="GeneID" id="85332593"/>
<evidence type="ECO:0000313" key="2">
    <source>
        <dbReference type="EMBL" id="KAK1539536.1"/>
    </source>
</evidence>
<evidence type="ECO:0000256" key="1">
    <source>
        <dbReference type="SAM" id="MobiDB-lite"/>
    </source>
</evidence>
<evidence type="ECO:0000313" key="3">
    <source>
        <dbReference type="Proteomes" id="UP001240678"/>
    </source>
</evidence>
<keyword evidence="3" id="KW-1185">Reference proteome</keyword>
<sequence>MPARQDAYSVSIPVSPPPPSDLSTYMRSMHQHTKRQMEAANRSSTRRSGGRTSVGGLMVIGQLHPEISRVIIHDYDKNE</sequence>
<organism evidence="2 3">
    <name type="scientific">Colletotrichum costaricense</name>
    <dbReference type="NCBI Taxonomy" id="1209916"/>
    <lineage>
        <taxon>Eukaryota</taxon>
        <taxon>Fungi</taxon>
        <taxon>Dikarya</taxon>
        <taxon>Ascomycota</taxon>
        <taxon>Pezizomycotina</taxon>
        <taxon>Sordariomycetes</taxon>
        <taxon>Hypocreomycetidae</taxon>
        <taxon>Glomerellales</taxon>
        <taxon>Glomerellaceae</taxon>
        <taxon>Colletotrichum</taxon>
        <taxon>Colletotrichum acutatum species complex</taxon>
    </lineage>
</organism>
<dbReference type="Proteomes" id="UP001240678">
    <property type="component" value="Unassembled WGS sequence"/>
</dbReference>
<gene>
    <name evidence="2" type="ORF">CCOS01_00850</name>
</gene>
<name>A0AAJ0E7J1_9PEZI</name>
<protein>
    <submittedName>
        <fullName evidence="2">Uncharacterized protein</fullName>
    </submittedName>
</protein>
<dbReference type="RefSeq" id="XP_060320484.1">
    <property type="nucleotide sequence ID" value="XM_060449046.1"/>
</dbReference>
<dbReference type="EMBL" id="MOOE01000001">
    <property type="protein sequence ID" value="KAK1539536.1"/>
    <property type="molecule type" value="Genomic_DNA"/>
</dbReference>
<reference evidence="2 3" key="1">
    <citation type="submission" date="2016-10" db="EMBL/GenBank/DDBJ databases">
        <title>The genome sequence of Colletotrichum fioriniae PJ7.</title>
        <authorList>
            <person name="Baroncelli R."/>
        </authorList>
    </citation>
    <scope>NUCLEOTIDE SEQUENCE [LARGE SCALE GENOMIC DNA]</scope>
    <source>
        <strain evidence="2 3">IMI 309622</strain>
    </source>
</reference>
<accession>A0AAJ0E7J1</accession>
<feature type="region of interest" description="Disordered" evidence="1">
    <location>
        <begin position="1"/>
        <end position="57"/>
    </location>
</feature>